<feature type="transmembrane region" description="Helical" evidence="7">
    <location>
        <begin position="273"/>
        <end position="294"/>
    </location>
</feature>
<feature type="transmembrane region" description="Helical" evidence="7">
    <location>
        <begin position="151"/>
        <end position="173"/>
    </location>
</feature>
<dbReference type="Gene3D" id="1.20.1740.10">
    <property type="entry name" value="Amino acid/polyamine transporter I"/>
    <property type="match status" value="1"/>
</dbReference>
<feature type="transmembrane region" description="Helical" evidence="7">
    <location>
        <begin position="331"/>
        <end position="356"/>
    </location>
</feature>
<feature type="transmembrane region" description="Helical" evidence="7">
    <location>
        <begin position="235"/>
        <end position="261"/>
    </location>
</feature>
<evidence type="ECO:0000256" key="6">
    <source>
        <dbReference type="ARBA" id="ARBA00023136"/>
    </source>
</evidence>
<dbReference type="InterPro" id="IPR050524">
    <property type="entry name" value="APC_YAT"/>
</dbReference>
<dbReference type="Pfam" id="PF00324">
    <property type="entry name" value="AA_permease"/>
    <property type="match status" value="1"/>
</dbReference>
<dbReference type="FunFam" id="1.20.1740.10:FF:000006">
    <property type="entry name" value="General amino acid permease"/>
    <property type="match status" value="1"/>
</dbReference>
<evidence type="ECO:0000256" key="2">
    <source>
        <dbReference type="ARBA" id="ARBA00022448"/>
    </source>
</evidence>
<proteinExistence type="predicted"/>
<dbReference type="GO" id="GO:0015171">
    <property type="term" value="F:amino acid transmembrane transporter activity"/>
    <property type="evidence" value="ECO:0007669"/>
    <property type="project" value="TreeGrafter"/>
</dbReference>
<evidence type="ECO:0000256" key="7">
    <source>
        <dbReference type="SAM" id="Phobius"/>
    </source>
</evidence>
<keyword evidence="2" id="KW-0813">Transport</keyword>
<evidence type="ECO:0000259" key="8">
    <source>
        <dbReference type="Pfam" id="PF00324"/>
    </source>
</evidence>
<keyword evidence="4" id="KW-0029">Amino-acid transport</keyword>
<feature type="transmembrane region" description="Helical" evidence="7">
    <location>
        <begin position="483"/>
        <end position="502"/>
    </location>
</feature>
<accession>A0AAN6IE75</accession>
<feature type="transmembrane region" description="Helical" evidence="7">
    <location>
        <begin position="376"/>
        <end position="396"/>
    </location>
</feature>
<dbReference type="EMBL" id="MU404352">
    <property type="protein sequence ID" value="KAI1614692.1"/>
    <property type="molecule type" value="Genomic_DNA"/>
</dbReference>
<feature type="transmembrane region" description="Helical" evidence="7">
    <location>
        <begin position="124"/>
        <end position="145"/>
    </location>
</feature>
<feature type="transmembrane region" description="Helical" evidence="7">
    <location>
        <begin position="185"/>
        <end position="202"/>
    </location>
</feature>
<comment type="caution">
    <text evidence="9">The sequence shown here is derived from an EMBL/GenBank/DDBJ whole genome shotgun (WGS) entry which is preliminary data.</text>
</comment>
<protein>
    <submittedName>
        <fullName evidence="9">Amino acid permease/ SLC12A domain-containing protein</fullName>
    </submittedName>
</protein>
<sequence length="581" mass="64737">MAESKDFKGTMPNLDLENTTSNNGFGRVEHVDGLHRSLSNRQIQWLALGGSIGTALFVSIGWGLIEGGPGSLFIAFLFYSMVIGSINSGLAEMTVYMPVAGAFLRFAGKWVDDAFGFMAGWNFFLYEAILIPFEISALTLVLTFWRDDIPIWAVCLGCIVLYAIINVFAVRWYGEAEFWLSSGKLILILILYSFTFVTMVGGKPKHDAYGFRYWNSPGSFAEYITTGSLGKFEGFLGSLFTAAFTVCGPEYISMVAGEAVYPRITIKMAFKTVYRRFGAFFILGALCVGIVVPYNDKTLITNLSTKGGSSGASSAYIIAMQNMGVHGLPHLVNALLVTSIFSAGNTYVFMATRSLYSLSLQGQAPKFLRATSRNGIPYYCFLVTMAFPFLSFLQVSSGSAQALKWLVNLITASQEIHYIVMATTYLFFYRALKAQGVDRRTLPYRGWGQPYVNIFGLTIVSIVVVIQGYYVFMPGSWDIGNFFTYYTMIFACLVFFCGWKLVKRTKFVPAATADLVWDKAVIDAYEEATHPPLGIWEDIWVPSLATIRVRKWEDRRRMNVARRRSSAARSSGEMQMATPEK</sequence>
<keyword evidence="6 7" id="KW-0472">Membrane</keyword>
<feature type="transmembrane region" description="Helical" evidence="7">
    <location>
        <begin position="452"/>
        <end position="471"/>
    </location>
</feature>
<evidence type="ECO:0000256" key="3">
    <source>
        <dbReference type="ARBA" id="ARBA00022692"/>
    </source>
</evidence>
<feature type="transmembrane region" description="Helical" evidence="7">
    <location>
        <begin position="416"/>
        <end position="432"/>
    </location>
</feature>
<dbReference type="PANTHER" id="PTHR43341:SF6">
    <property type="entry name" value="AMINO ACID TRANSPORTER (EUROFUNG)"/>
    <property type="match status" value="1"/>
</dbReference>
<dbReference type="Proteomes" id="UP001203852">
    <property type="component" value="Unassembled WGS sequence"/>
</dbReference>
<feature type="domain" description="Amino acid permease/ SLC12A" evidence="8">
    <location>
        <begin position="43"/>
        <end position="507"/>
    </location>
</feature>
<evidence type="ECO:0000256" key="4">
    <source>
        <dbReference type="ARBA" id="ARBA00022970"/>
    </source>
</evidence>
<feature type="transmembrane region" description="Helical" evidence="7">
    <location>
        <begin position="71"/>
        <end position="104"/>
    </location>
</feature>
<evidence type="ECO:0000313" key="10">
    <source>
        <dbReference type="Proteomes" id="UP001203852"/>
    </source>
</evidence>
<dbReference type="PANTHER" id="PTHR43341">
    <property type="entry name" value="AMINO ACID PERMEASE"/>
    <property type="match status" value="1"/>
</dbReference>
<keyword evidence="5 7" id="KW-1133">Transmembrane helix</keyword>
<comment type="subcellular location">
    <subcellularLocation>
        <location evidence="1">Membrane</location>
        <topology evidence="1">Multi-pass membrane protein</topology>
    </subcellularLocation>
</comment>
<evidence type="ECO:0000313" key="9">
    <source>
        <dbReference type="EMBL" id="KAI1614692.1"/>
    </source>
</evidence>
<name>A0AAN6IE75_9EURO</name>
<dbReference type="InterPro" id="IPR004841">
    <property type="entry name" value="AA-permease/SLC12A_dom"/>
</dbReference>
<gene>
    <name evidence="9" type="ORF">EDD36DRAFT_485104</name>
</gene>
<evidence type="ECO:0000256" key="1">
    <source>
        <dbReference type="ARBA" id="ARBA00004141"/>
    </source>
</evidence>
<evidence type="ECO:0000256" key="5">
    <source>
        <dbReference type="ARBA" id="ARBA00022989"/>
    </source>
</evidence>
<keyword evidence="10" id="KW-1185">Reference proteome</keyword>
<organism evidence="9 10">
    <name type="scientific">Exophiala viscosa</name>
    <dbReference type="NCBI Taxonomy" id="2486360"/>
    <lineage>
        <taxon>Eukaryota</taxon>
        <taxon>Fungi</taxon>
        <taxon>Dikarya</taxon>
        <taxon>Ascomycota</taxon>
        <taxon>Pezizomycotina</taxon>
        <taxon>Eurotiomycetes</taxon>
        <taxon>Chaetothyriomycetidae</taxon>
        <taxon>Chaetothyriales</taxon>
        <taxon>Herpotrichiellaceae</taxon>
        <taxon>Exophiala</taxon>
    </lineage>
</organism>
<reference evidence="9" key="1">
    <citation type="journal article" date="2022" name="bioRxiv">
        <title>Deciphering the potential niche of two novel black yeast fungi from a biological soil crust based on their genomes, phenotypes, and melanin regulation.</title>
        <authorList>
            <consortium name="DOE Joint Genome Institute"/>
            <person name="Carr E.C."/>
            <person name="Barton Q."/>
            <person name="Grambo S."/>
            <person name="Sullivan M."/>
            <person name="Renfro C.M."/>
            <person name="Kuo A."/>
            <person name="Pangilinan J."/>
            <person name="Lipzen A."/>
            <person name="Keymanesh K."/>
            <person name="Savage E."/>
            <person name="Barry K."/>
            <person name="Grigoriev I.V."/>
            <person name="Riekhof W.R."/>
            <person name="Harris S.S."/>
        </authorList>
    </citation>
    <scope>NUCLEOTIDE SEQUENCE</scope>
    <source>
        <strain evidence="9">JF 03-4F</strain>
    </source>
</reference>
<keyword evidence="3 7" id="KW-0812">Transmembrane</keyword>
<dbReference type="PIRSF" id="PIRSF006060">
    <property type="entry name" value="AA_transporter"/>
    <property type="match status" value="1"/>
</dbReference>
<dbReference type="AlphaFoldDB" id="A0AAN6IE75"/>
<dbReference type="GO" id="GO:0016020">
    <property type="term" value="C:membrane"/>
    <property type="evidence" value="ECO:0007669"/>
    <property type="project" value="UniProtKB-SubCell"/>
</dbReference>
<feature type="transmembrane region" description="Helical" evidence="7">
    <location>
        <begin position="45"/>
        <end position="65"/>
    </location>
</feature>